<dbReference type="InterPro" id="IPR012292">
    <property type="entry name" value="Globin/Proto"/>
</dbReference>
<reference evidence="3 4" key="1">
    <citation type="journal article" date="2013" name="Genome Announc.">
        <title>Complete genome sequence of Simiduia agarivorans SA1(T), a marine bacterium able to degrade a variety of polysaccharides.</title>
        <authorList>
            <person name="Lin S.Y."/>
            <person name="Shieh W.Y."/>
            <person name="Chen J.S."/>
            <person name="Tang S.L."/>
        </authorList>
    </citation>
    <scope>NUCLEOTIDE SEQUENCE [LARGE SCALE GENOMIC DNA]</scope>
    <source>
        <strain evidence="4">DSM 21679 / JCM 13881 / BCRC 17597 / SA1</strain>
    </source>
</reference>
<dbReference type="InterPro" id="IPR044399">
    <property type="entry name" value="Mb-like_M"/>
</dbReference>
<dbReference type="GO" id="GO:0005344">
    <property type="term" value="F:oxygen carrier activity"/>
    <property type="evidence" value="ECO:0007669"/>
    <property type="project" value="UniProtKB-KW"/>
</dbReference>
<evidence type="ECO:0000313" key="3">
    <source>
        <dbReference type="EMBL" id="AFU99361.1"/>
    </source>
</evidence>
<evidence type="ECO:0000256" key="1">
    <source>
        <dbReference type="RuleBase" id="RU000356"/>
    </source>
</evidence>
<proteinExistence type="inferred from homology"/>
<dbReference type="Proteomes" id="UP000000466">
    <property type="component" value="Chromosome"/>
</dbReference>
<gene>
    <name evidence="3" type="ordered locus">M5M_10910</name>
</gene>
<name>K4KK36_SIMAS</name>
<dbReference type="KEGG" id="saga:M5M_10910"/>
<dbReference type="InterPro" id="IPR000971">
    <property type="entry name" value="Globin"/>
</dbReference>
<dbReference type="GO" id="GO:0019825">
    <property type="term" value="F:oxygen binding"/>
    <property type="evidence" value="ECO:0007669"/>
    <property type="project" value="InterPro"/>
</dbReference>
<keyword evidence="1" id="KW-0349">Heme</keyword>
<dbReference type="HOGENOM" id="CLU_153827_0_0_6"/>
<dbReference type="SUPFAM" id="SSF46458">
    <property type="entry name" value="Globin-like"/>
    <property type="match status" value="1"/>
</dbReference>
<keyword evidence="4" id="KW-1185">Reference proteome</keyword>
<keyword evidence="1" id="KW-0479">Metal-binding</keyword>
<dbReference type="OrthoDB" id="980856at2"/>
<keyword evidence="1" id="KW-0561">Oxygen transport</keyword>
<dbReference type="eggNOG" id="COG1017">
    <property type="taxonomic scope" value="Bacteria"/>
</dbReference>
<keyword evidence="1" id="KW-0813">Transport</keyword>
<dbReference type="EMBL" id="CP003746">
    <property type="protein sequence ID" value="AFU99361.1"/>
    <property type="molecule type" value="Genomic_DNA"/>
</dbReference>
<keyword evidence="1" id="KW-0408">Iron</keyword>
<dbReference type="STRING" id="1117647.M5M_10910"/>
<feature type="domain" description="Globin" evidence="2">
    <location>
        <begin position="33"/>
        <end position="126"/>
    </location>
</feature>
<protein>
    <recommendedName>
        <fullName evidence="2">Globin domain-containing protein</fullName>
    </recommendedName>
</protein>
<dbReference type="AlphaFoldDB" id="K4KK36"/>
<accession>K4KK36</accession>
<evidence type="ECO:0000259" key="2">
    <source>
        <dbReference type="Pfam" id="PF00042"/>
    </source>
</evidence>
<dbReference type="CDD" id="cd01040">
    <property type="entry name" value="Mb-like"/>
    <property type="match status" value="1"/>
</dbReference>
<dbReference type="Gene3D" id="1.10.490.10">
    <property type="entry name" value="Globins"/>
    <property type="match status" value="1"/>
</dbReference>
<dbReference type="InterPro" id="IPR009050">
    <property type="entry name" value="Globin-like_sf"/>
</dbReference>
<dbReference type="Pfam" id="PF00042">
    <property type="entry name" value="Globin"/>
    <property type="match status" value="1"/>
</dbReference>
<comment type="similarity">
    <text evidence="1">Belongs to the globin family.</text>
</comment>
<dbReference type="RefSeq" id="WP_015047525.1">
    <property type="nucleotide sequence ID" value="NC_018868.3"/>
</dbReference>
<organism evidence="3 4">
    <name type="scientific">Simiduia agarivorans (strain DSM 21679 / JCM 13881 / BCRC 17597 / SA1)</name>
    <dbReference type="NCBI Taxonomy" id="1117647"/>
    <lineage>
        <taxon>Bacteria</taxon>
        <taxon>Pseudomonadati</taxon>
        <taxon>Pseudomonadota</taxon>
        <taxon>Gammaproteobacteria</taxon>
        <taxon>Cellvibrionales</taxon>
        <taxon>Cellvibrionaceae</taxon>
        <taxon>Simiduia</taxon>
    </lineage>
</organism>
<sequence>MSEKSAPLNFTQLFNDSYERLMNAGQHDFFQTFYQHFVAASPEVAAAFANTNMEKQYDMLHLSLMQMMSFASDRRANSYLEKVATRHANLNIHSNLYDLWRESLLKTVRELDHQYDAQVELAWRITLAPGLEFMRAYGQLAS</sequence>
<dbReference type="GO" id="GO:0020037">
    <property type="term" value="F:heme binding"/>
    <property type="evidence" value="ECO:0007669"/>
    <property type="project" value="InterPro"/>
</dbReference>
<evidence type="ECO:0000313" key="4">
    <source>
        <dbReference type="Proteomes" id="UP000000466"/>
    </source>
</evidence>